<dbReference type="Proteomes" id="UP001300502">
    <property type="component" value="Unassembled WGS sequence"/>
</dbReference>
<dbReference type="Pfam" id="PF02852">
    <property type="entry name" value="Pyr_redox_dim"/>
    <property type="match status" value="1"/>
</dbReference>
<keyword evidence="9" id="KW-0521">NADP</keyword>
<feature type="domain" description="FAD/NAD(P)-binding" evidence="20">
    <location>
        <begin position="8"/>
        <end position="333"/>
    </location>
</feature>
<keyword evidence="7" id="KW-0479">Metal-binding</keyword>
<evidence type="ECO:0000256" key="3">
    <source>
        <dbReference type="ARBA" id="ARBA00012661"/>
    </source>
</evidence>
<dbReference type="InterPro" id="IPR016156">
    <property type="entry name" value="FAD/NAD-linked_Rdtase_dimer_sf"/>
</dbReference>
<evidence type="ECO:0000256" key="2">
    <source>
        <dbReference type="ARBA" id="ARBA00011738"/>
    </source>
</evidence>
<comment type="similarity">
    <text evidence="1 18">Belongs to the class-I pyridine nucleotide-disulfide oxidoreductase family.</text>
</comment>
<feature type="binding site" evidence="16">
    <location>
        <position position="53"/>
    </location>
    <ligand>
        <name>FAD</name>
        <dbReference type="ChEBI" id="CHEBI:57692"/>
    </ligand>
</feature>
<dbReference type="PROSITE" id="PS00076">
    <property type="entry name" value="PYRIDINE_REDOX_1"/>
    <property type="match status" value="1"/>
</dbReference>
<evidence type="ECO:0000256" key="12">
    <source>
        <dbReference type="ARBA" id="ARBA00023157"/>
    </source>
</evidence>
<keyword evidence="6 18" id="KW-0285">Flavoprotein</keyword>
<dbReference type="InterPro" id="IPR012999">
    <property type="entry name" value="Pyr_OxRdtase_I_AS"/>
</dbReference>
<dbReference type="GO" id="GO:0050787">
    <property type="term" value="P:detoxification of mercury ion"/>
    <property type="evidence" value="ECO:0007669"/>
    <property type="project" value="InterPro"/>
</dbReference>
<dbReference type="PRINTS" id="PR00411">
    <property type="entry name" value="PNDRDTASEI"/>
</dbReference>
<organism evidence="21 22">
    <name type="scientific">Galdieria yellowstonensis</name>
    <dbReference type="NCBI Taxonomy" id="3028027"/>
    <lineage>
        <taxon>Eukaryota</taxon>
        <taxon>Rhodophyta</taxon>
        <taxon>Bangiophyceae</taxon>
        <taxon>Galdieriales</taxon>
        <taxon>Galdieriaceae</taxon>
        <taxon>Galdieria</taxon>
    </lineage>
</organism>
<evidence type="ECO:0000256" key="14">
    <source>
        <dbReference type="ARBA" id="ARBA00031725"/>
    </source>
</evidence>
<dbReference type="NCBIfam" id="TIGR02053">
    <property type="entry name" value="MerA"/>
    <property type="match status" value="1"/>
</dbReference>
<evidence type="ECO:0000256" key="15">
    <source>
        <dbReference type="ARBA" id="ARBA00048984"/>
    </source>
</evidence>
<comment type="subunit">
    <text evidence="2">Homodimer.</text>
</comment>
<comment type="caution">
    <text evidence="21">The sequence shown here is derived from an EMBL/GenBank/DDBJ whole genome shotgun (WGS) entry which is preliminary data.</text>
</comment>
<evidence type="ECO:0000256" key="8">
    <source>
        <dbReference type="ARBA" id="ARBA00022827"/>
    </source>
</evidence>
<evidence type="ECO:0000256" key="13">
    <source>
        <dbReference type="ARBA" id="ARBA00023284"/>
    </source>
</evidence>
<dbReference type="FunFam" id="3.30.390.30:FF:000001">
    <property type="entry name" value="Dihydrolipoyl dehydrogenase"/>
    <property type="match status" value="1"/>
</dbReference>
<dbReference type="InterPro" id="IPR023753">
    <property type="entry name" value="FAD/NAD-binding_dom"/>
</dbReference>
<dbReference type="EMBL" id="JANCYU010000021">
    <property type="protein sequence ID" value="KAK4524047.1"/>
    <property type="molecule type" value="Genomic_DNA"/>
</dbReference>
<feature type="disulfide bond" description="Redox-active" evidence="17">
    <location>
        <begin position="44"/>
        <end position="49"/>
    </location>
</feature>
<keyword evidence="5" id="KW-0475">Mercuric resistance</keyword>
<dbReference type="SUPFAM" id="SSF55424">
    <property type="entry name" value="FAD/NAD-linked reductases, dimerisation (C-terminal) domain"/>
    <property type="match status" value="1"/>
</dbReference>
<evidence type="ECO:0000256" key="18">
    <source>
        <dbReference type="RuleBase" id="RU003691"/>
    </source>
</evidence>
<feature type="domain" description="Pyridine nucleotide-disulphide oxidoreductase dimerisation" evidence="19">
    <location>
        <begin position="368"/>
        <end position="474"/>
    </location>
</feature>
<reference evidence="21 22" key="1">
    <citation type="submission" date="2022-07" db="EMBL/GenBank/DDBJ databases">
        <title>Genome-wide signatures of adaptation to extreme environments.</title>
        <authorList>
            <person name="Cho C.H."/>
            <person name="Yoon H.S."/>
        </authorList>
    </citation>
    <scope>NUCLEOTIDE SEQUENCE [LARGE SCALE GENOMIC DNA]</scope>
    <source>
        <strain evidence="21 22">108.79 E11</strain>
    </source>
</reference>
<evidence type="ECO:0000256" key="7">
    <source>
        <dbReference type="ARBA" id="ARBA00022723"/>
    </source>
</evidence>
<dbReference type="Gene3D" id="3.30.390.30">
    <property type="match status" value="1"/>
</dbReference>
<dbReference type="EC" id="1.16.1.1" evidence="3"/>
<keyword evidence="11 18" id="KW-0560">Oxidoreductase</keyword>
<dbReference type="GO" id="GO:0045340">
    <property type="term" value="F:mercury ion binding"/>
    <property type="evidence" value="ECO:0007669"/>
    <property type="project" value="InterPro"/>
</dbReference>
<dbReference type="PRINTS" id="PR00368">
    <property type="entry name" value="FADPNR"/>
</dbReference>
<feature type="binding site" evidence="16">
    <location>
        <position position="277"/>
    </location>
    <ligand>
        <name>NAD(+)</name>
        <dbReference type="ChEBI" id="CHEBI:57540"/>
    </ligand>
</feature>
<dbReference type="GO" id="GO:0003955">
    <property type="term" value="F:NAD(P)H dehydrogenase (quinone) activity"/>
    <property type="evidence" value="ECO:0007669"/>
    <property type="project" value="TreeGrafter"/>
</dbReference>
<evidence type="ECO:0000313" key="22">
    <source>
        <dbReference type="Proteomes" id="UP001300502"/>
    </source>
</evidence>
<feature type="binding site" evidence="16">
    <location>
        <position position="318"/>
    </location>
    <ligand>
        <name>FAD</name>
        <dbReference type="ChEBI" id="CHEBI:57692"/>
    </ligand>
</feature>
<name>A0AAV9I9I2_9RHOD</name>
<evidence type="ECO:0000256" key="10">
    <source>
        <dbReference type="ARBA" id="ARBA00022914"/>
    </source>
</evidence>
<dbReference type="InterPro" id="IPR001100">
    <property type="entry name" value="Pyr_nuc-diS_OxRdtase"/>
</dbReference>
<proteinExistence type="inferred from homology"/>
<dbReference type="SUPFAM" id="SSF51905">
    <property type="entry name" value="FAD/NAD(P)-binding domain"/>
    <property type="match status" value="1"/>
</dbReference>
<comment type="cofactor">
    <cofactor evidence="16">
        <name>FAD</name>
        <dbReference type="ChEBI" id="CHEBI:57692"/>
    </cofactor>
    <text evidence="16">Binds 1 FAD per subunit.</text>
</comment>
<dbReference type="InterPro" id="IPR004099">
    <property type="entry name" value="Pyr_nucl-diS_OxRdtase_dimer"/>
</dbReference>
<keyword evidence="16" id="KW-0547">Nucleotide-binding</keyword>
<evidence type="ECO:0000259" key="20">
    <source>
        <dbReference type="Pfam" id="PF07992"/>
    </source>
</evidence>
<evidence type="ECO:0000313" key="21">
    <source>
        <dbReference type="EMBL" id="KAK4524047.1"/>
    </source>
</evidence>
<evidence type="ECO:0000259" key="19">
    <source>
        <dbReference type="Pfam" id="PF02852"/>
    </source>
</evidence>
<dbReference type="GO" id="GO:0016668">
    <property type="term" value="F:oxidoreductase activity, acting on a sulfur group of donors, NAD(P) as acceptor"/>
    <property type="evidence" value="ECO:0007669"/>
    <property type="project" value="InterPro"/>
</dbReference>
<keyword evidence="22" id="KW-1185">Reference proteome</keyword>
<feature type="binding site" evidence="16">
    <location>
        <begin position="191"/>
        <end position="198"/>
    </location>
    <ligand>
        <name>NAD(+)</name>
        <dbReference type="ChEBI" id="CHEBI:57540"/>
    </ligand>
</feature>
<dbReference type="GO" id="GO:0050660">
    <property type="term" value="F:flavin adenine dinucleotide binding"/>
    <property type="evidence" value="ECO:0007669"/>
    <property type="project" value="InterPro"/>
</dbReference>
<dbReference type="GO" id="GO:0016152">
    <property type="term" value="F:mercury (II) reductase (NADP+) activity"/>
    <property type="evidence" value="ECO:0007669"/>
    <property type="project" value="UniProtKB-EC"/>
</dbReference>
<dbReference type="PANTHER" id="PTHR43014:SF2">
    <property type="entry name" value="MERCURIC REDUCTASE"/>
    <property type="match status" value="1"/>
</dbReference>
<evidence type="ECO:0000256" key="9">
    <source>
        <dbReference type="ARBA" id="ARBA00022857"/>
    </source>
</evidence>
<protein>
    <recommendedName>
        <fullName evidence="4">Mercuric reductase</fullName>
        <ecNumber evidence="3">1.16.1.1</ecNumber>
    </recommendedName>
    <alternativeName>
        <fullName evidence="14">Hg(II) reductase</fullName>
    </alternativeName>
</protein>
<evidence type="ECO:0000256" key="17">
    <source>
        <dbReference type="PIRSR" id="PIRSR000350-4"/>
    </source>
</evidence>
<evidence type="ECO:0000256" key="16">
    <source>
        <dbReference type="PIRSR" id="PIRSR000350-3"/>
    </source>
</evidence>
<evidence type="ECO:0000256" key="6">
    <source>
        <dbReference type="ARBA" id="ARBA00022630"/>
    </source>
</evidence>
<feature type="binding site" evidence="16">
    <location>
        <begin position="153"/>
        <end position="155"/>
    </location>
    <ligand>
        <name>FAD</name>
        <dbReference type="ChEBI" id="CHEBI:57692"/>
    </ligand>
</feature>
<sequence length="492" mass="53457">MASNKDVDIAIVGGGSSAFAAALEAAGSGLSILLINHGTIGGTCVNVGCVPSKMQIHVASLVDQANHTSNIAGITKSSENNTPPLFQLEQWRVAQNNLVEQLRTSKYLDVIRDYPNIAVVSGRARFLSEHQIAVVESEKQSYFVNFKKAIIATGSSPHIPSNIIGLSQTPYWTSTEALMATKLPQHLVVIGGSYIALELGQSYRRLGSKVTIIARSTLLSREDPLISPTMCEFLKQEGIAVELHCLVERVSYNKGQFELELADKRHLSGDHLLVASGRKANVEDMGLDHISIKMDENKNIVVNEYLQTSCSDIYAVGDCTNIPKYVYVAAASGTKAARNIVASFKSQQDCQVKCCSSTPLYPLDISIVPGVVFTDPQVATVGMTEQQAKYAGIDTDSRVFHFCHLPRAIVNFDERGWIKLVIDKQSLLLVGATIVAPCGGEMIQTVAIAMRCKMTVKQLAEDLFPYLTFVEAVKLCAQMFFKDVSKLSCCAG</sequence>
<keyword evidence="12" id="KW-1015">Disulfide bond</keyword>
<evidence type="ECO:0000256" key="11">
    <source>
        <dbReference type="ARBA" id="ARBA00023002"/>
    </source>
</evidence>
<dbReference type="PANTHER" id="PTHR43014">
    <property type="entry name" value="MERCURIC REDUCTASE"/>
    <property type="match status" value="1"/>
</dbReference>
<keyword evidence="16" id="KW-0520">NAD</keyword>
<keyword evidence="8 16" id="KW-0274">FAD</keyword>
<comment type="catalytic activity">
    <reaction evidence="15">
        <text>Hg + NADP(+) + H(+) = Hg(2+) + NADPH</text>
        <dbReference type="Rhea" id="RHEA:23856"/>
        <dbReference type="ChEBI" id="CHEBI:15378"/>
        <dbReference type="ChEBI" id="CHEBI:16170"/>
        <dbReference type="ChEBI" id="CHEBI:16793"/>
        <dbReference type="ChEBI" id="CHEBI:57783"/>
        <dbReference type="ChEBI" id="CHEBI:58349"/>
        <dbReference type="EC" id="1.16.1.1"/>
    </reaction>
</comment>
<keyword evidence="10" id="KW-0476">Mercury</keyword>
<dbReference type="Gene3D" id="3.50.50.60">
    <property type="entry name" value="FAD/NAD(P)-binding domain"/>
    <property type="match status" value="2"/>
</dbReference>
<dbReference type="AlphaFoldDB" id="A0AAV9I9I2"/>
<evidence type="ECO:0000256" key="5">
    <source>
        <dbReference type="ARBA" id="ARBA00022466"/>
    </source>
</evidence>
<dbReference type="InterPro" id="IPR021179">
    <property type="entry name" value="Mercury_reductase_MerA"/>
</dbReference>
<dbReference type="GO" id="GO:0050661">
    <property type="term" value="F:NADP binding"/>
    <property type="evidence" value="ECO:0007669"/>
    <property type="project" value="InterPro"/>
</dbReference>
<accession>A0AAV9I9I2</accession>
<keyword evidence="13 18" id="KW-0676">Redox-active center</keyword>
<dbReference type="Pfam" id="PF07992">
    <property type="entry name" value="Pyr_redox_2"/>
    <property type="match status" value="1"/>
</dbReference>
<gene>
    <name evidence="21" type="ORF">GAYE_SCF01G1946</name>
</gene>
<dbReference type="PIRSF" id="PIRSF000350">
    <property type="entry name" value="Mercury_reductase_MerA"/>
    <property type="match status" value="1"/>
</dbReference>
<evidence type="ECO:0000256" key="4">
    <source>
        <dbReference type="ARBA" id="ARBA00014791"/>
    </source>
</evidence>
<evidence type="ECO:0000256" key="1">
    <source>
        <dbReference type="ARBA" id="ARBA00007532"/>
    </source>
</evidence>
<dbReference type="InterPro" id="IPR036188">
    <property type="entry name" value="FAD/NAD-bd_sf"/>
</dbReference>